<sequence>MHPHIYEMIEYIGQRNIGTNLSTNFNKISPQNIDRLINSGLEYLILSIDGISQETYSKYRVGGNIETVLDNVRTLVKRRSELKSSTPYIEWQFIVFEHNAKEVDAARMLAAELGVNRFRVIPPGLPFDAENPDELRDKWFVKNYSSDNGGSVEEFRDVIDTACLYMYRSFTVNPDGHTAPCCIVYGTHNDFGDINKEGFRSIWNNARYRSARSQYRANGQVAVPTVCDRCNIFRKKTPPPQSFFGSHSPPQPKDSE</sequence>
<dbReference type="SUPFAM" id="SSF102114">
    <property type="entry name" value="Radical SAM enzymes"/>
    <property type="match status" value="1"/>
</dbReference>
<dbReference type="InterPro" id="IPR050377">
    <property type="entry name" value="Radical_SAM_PqqE_MftC-like"/>
</dbReference>
<feature type="domain" description="4Fe4S-binding SPASM" evidence="2">
    <location>
        <begin position="163"/>
        <end position="231"/>
    </location>
</feature>
<proteinExistence type="predicted"/>
<accession>A0A250KMH9</accession>
<protein>
    <submittedName>
        <fullName evidence="3">Radical SAM domain protein</fullName>
    </submittedName>
</protein>
<dbReference type="Pfam" id="PF13186">
    <property type="entry name" value="SPASM"/>
    <property type="match status" value="1"/>
</dbReference>
<evidence type="ECO:0000256" key="1">
    <source>
        <dbReference type="SAM" id="MobiDB-lite"/>
    </source>
</evidence>
<dbReference type="InterPro" id="IPR058240">
    <property type="entry name" value="rSAM_sf"/>
</dbReference>
<evidence type="ECO:0000313" key="4">
    <source>
        <dbReference type="Proteomes" id="UP000266313"/>
    </source>
</evidence>
<dbReference type="EMBL" id="AP017928">
    <property type="protein sequence ID" value="BBA32756.1"/>
    <property type="molecule type" value="Genomic_DNA"/>
</dbReference>
<dbReference type="Proteomes" id="UP000266313">
    <property type="component" value="Chromosome"/>
</dbReference>
<dbReference type="KEGG" id="mmai:sS8_0791"/>
<gene>
    <name evidence="3" type="ORF">sS8_0791</name>
</gene>
<dbReference type="PANTHER" id="PTHR11228:SF7">
    <property type="entry name" value="PQQA PEPTIDE CYCLASE"/>
    <property type="match status" value="1"/>
</dbReference>
<dbReference type="Gene3D" id="3.20.20.70">
    <property type="entry name" value="Aldolase class I"/>
    <property type="match status" value="1"/>
</dbReference>
<evidence type="ECO:0000313" key="3">
    <source>
        <dbReference type="EMBL" id="BBA32756.1"/>
    </source>
</evidence>
<name>A0A250KMH9_9GAMM</name>
<dbReference type="AlphaFoldDB" id="A0A250KMH9"/>
<feature type="region of interest" description="Disordered" evidence="1">
    <location>
        <begin position="237"/>
        <end position="256"/>
    </location>
</feature>
<reference evidence="3 4" key="1">
    <citation type="submission" date="2016-12" db="EMBL/GenBank/DDBJ databases">
        <title>Genome sequencing of Methylocaldum marinum.</title>
        <authorList>
            <person name="Takeuchi M."/>
            <person name="Kamagata Y."/>
            <person name="Hiraoka S."/>
            <person name="Oshima K."/>
            <person name="Hattori M."/>
            <person name="Iwasaki W."/>
        </authorList>
    </citation>
    <scope>NUCLEOTIDE SEQUENCE [LARGE SCALE GENOMIC DNA]</scope>
    <source>
        <strain evidence="3 4">S8</strain>
    </source>
</reference>
<evidence type="ECO:0000259" key="2">
    <source>
        <dbReference type="Pfam" id="PF13186"/>
    </source>
</evidence>
<dbReference type="InterPro" id="IPR023885">
    <property type="entry name" value="4Fe4S-binding_SPASM_dom"/>
</dbReference>
<dbReference type="InterPro" id="IPR013785">
    <property type="entry name" value="Aldolase_TIM"/>
</dbReference>
<dbReference type="CDD" id="cd21109">
    <property type="entry name" value="SPASM"/>
    <property type="match status" value="1"/>
</dbReference>
<dbReference type="PANTHER" id="PTHR11228">
    <property type="entry name" value="RADICAL SAM DOMAIN PROTEIN"/>
    <property type="match status" value="1"/>
</dbReference>
<keyword evidence="4" id="KW-1185">Reference proteome</keyword>
<organism evidence="3 4">
    <name type="scientific">Methylocaldum marinum</name>
    <dbReference type="NCBI Taxonomy" id="1432792"/>
    <lineage>
        <taxon>Bacteria</taxon>
        <taxon>Pseudomonadati</taxon>
        <taxon>Pseudomonadota</taxon>
        <taxon>Gammaproteobacteria</taxon>
        <taxon>Methylococcales</taxon>
        <taxon>Methylococcaceae</taxon>
        <taxon>Methylocaldum</taxon>
    </lineage>
</organism>